<comment type="caution">
    <text evidence="4">The sequence shown here is derived from an EMBL/GenBank/DDBJ whole genome shotgun (WGS) entry which is preliminary data.</text>
</comment>
<dbReference type="PANTHER" id="PTHR46312:SF2">
    <property type="entry name" value="NUCLEOTIDE-BINDING OLIGOMERIZATION DOMAIN-CONTAINING PROTEIN 2-LIKE"/>
    <property type="match status" value="1"/>
</dbReference>
<name>A0A2G8JLX8_STIJA</name>
<dbReference type="PROSITE" id="PS50837">
    <property type="entry name" value="NACHT"/>
    <property type="match status" value="1"/>
</dbReference>
<dbReference type="Pfam" id="PF05729">
    <property type="entry name" value="NACHT"/>
    <property type="match status" value="1"/>
</dbReference>
<dbReference type="STRING" id="307972.A0A2G8JLX8"/>
<protein>
    <recommendedName>
        <fullName evidence="3">NACHT domain-containing protein</fullName>
    </recommendedName>
</protein>
<dbReference type="Gene3D" id="3.40.50.300">
    <property type="entry name" value="P-loop containing nucleotide triphosphate hydrolases"/>
    <property type="match status" value="1"/>
</dbReference>
<dbReference type="AlphaFoldDB" id="A0A2G8JLX8"/>
<gene>
    <name evidence="4" type="ORF">BSL78_26416</name>
</gene>
<dbReference type="SMART" id="SM00409">
    <property type="entry name" value="IG"/>
    <property type="match status" value="2"/>
</dbReference>
<feature type="chain" id="PRO_5013970290" description="NACHT domain-containing protein" evidence="2">
    <location>
        <begin position="24"/>
        <end position="1090"/>
    </location>
</feature>
<proteinExistence type="predicted"/>
<evidence type="ECO:0000256" key="1">
    <source>
        <dbReference type="SAM" id="Phobius"/>
    </source>
</evidence>
<organism evidence="4 5">
    <name type="scientific">Stichopus japonicus</name>
    <name type="common">Sea cucumber</name>
    <dbReference type="NCBI Taxonomy" id="307972"/>
    <lineage>
        <taxon>Eukaryota</taxon>
        <taxon>Metazoa</taxon>
        <taxon>Echinodermata</taxon>
        <taxon>Eleutherozoa</taxon>
        <taxon>Echinozoa</taxon>
        <taxon>Holothuroidea</taxon>
        <taxon>Aspidochirotacea</taxon>
        <taxon>Aspidochirotida</taxon>
        <taxon>Stichopodidae</taxon>
        <taxon>Apostichopus</taxon>
    </lineage>
</organism>
<dbReference type="SUPFAM" id="SSF48726">
    <property type="entry name" value="Immunoglobulin"/>
    <property type="match status" value="1"/>
</dbReference>
<feature type="transmembrane region" description="Helical" evidence="1">
    <location>
        <begin position="480"/>
        <end position="501"/>
    </location>
</feature>
<evidence type="ECO:0000313" key="5">
    <source>
        <dbReference type="Proteomes" id="UP000230750"/>
    </source>
</evidence>
<keyword evidence="5" id="KW-1185">Reference proteome</keyword>
<dbReference type="InterPro" id="IPR007111">
    <property type="entry name" value="NACHT_NTPase"/>
</dbReference>
<reference evidence="4 5" key="1">
    <citation type="journal article" date="2017" name="PLoS Biol.">
        <title>The sea cucumber genome provides insights into morphological evolution and visceral regeneration.</title>
        <authorList>
            <person name="Zhang X."/>
            <person name="Sun L."/>
            <person name="Yuan J."/>
            <person name="Sun Y."/>
            <person name="Gao Y."/>
            <person name="Zhang L."/>
            <person name="Li S."/>
            <person name="Dai H."/>
            <person name="Hamel J.F."/>
            <person name="Liu C."/>
            <person name="Yu Y."/>
            <person name="Liu S."/>
            <person name="Lin W."/>
            <person name="Guo K."/>
            <person name="Jin S."/>
            <person name="Xu P."/>
            <person name="Storey K.B."/>
            <person name="Huan P."/>
            <person name="Zhang T."/>
            <person name="Zhou Y."/>
            <person name="Zhang J."/>
            <person name="Lin C."/>
            <person name="Li X."/>
            <person name="Xing L."/>
            <person name="Huo D."/>
            <person name="Sun M."/>
            <person name="Wang L."/>
            <person name="Mercier A."/>
            <person name="Li F."/>
            <person name="Yang H."/>
            <person name="Xiang J."/>
        </authorList>
    </citation>
    <scope>NUCLEOTIDE SEQUENCE [LARGE SCALE GENOMIC DNA]</scope>
    <source>
        <strain evidence="4">Shaxun</strain>
        <tissue evidence="4">Muscle</tissue>
    </source>
</reference>
<dbReference type="SUPFAM" id="SSF52540">
    <property type="entry name" value="P-loop containing nucleoside triphosphate hydrolases"/>
    <property type="match status" value="1"/>
</dbReference>
<dbReference type="InterPro" id="IPR027417">
    <property type="entry name" value="P-loop_NTPase"/>
</dbReference>
<keyword evidence="1" id="KW-0472">Membrane</keyword>
<dbReference type="OrthoDB" id="120976at2759"/>
<keyword evidence="1" id="KW-0812">Transmembrane</keyword>
<dbReference type="PANTHER" id="PTHR46312">
    <property type="entry name" value="NACHT DOMAIN-CONTAINING PROTEIN"/>
    <property type="match status" value="1"/>
</dbReference>
<sequence length="1090" mass="124154">MALRSWFLFTVLLVFQNYDQVRGDGCEPTQYLVVGKPGKLECSFANDVHGIVWYNSTNTVNEQPIIKVIRSEKSGVGFETGEFDLDVDGSLILKEVSIQHENTYTALKFQSQLESPTVNVIRAVTLVKPLRAFPVIDKCGDVKQSCFVKLESGSQAHCSIERTKPMVELYWTKRTEHGDIYITSQETDVVHEGATSSSFATVTINDISSTLLSLLVCNANFSHGILESNESQVLVEHEKVKESAVEPVNMWFEKGSTVHLNCSNGEMKYLLWKKYDHNMNADLAIAFSIGEEAVEVLSNDFELEMYGSLTIDQINVQREGVYACIYNGDLVDNVNMYNVSVYISPRTLNPVIHGCIEQSYCVLEVNKVGTVSCSYYGVRPEVNLRLKTFYDSDSEMLSFSDEQRNVKTNGETFDVTLTSQYTLQSTTRNRITLECSVSGGNFHLFDNSQKFDLLFHEDSKLYTDQTTKNDPTDAPKTNKLIVVSLAIVALVTMVVIISLIVSSKVTKHRNHQREKATEAEEGIPMMYPEKQDISGDPGIGKSTLALKLVYDWCKQTSPLKKFDILVYLRLRNLASIDSIYEAIKLSLLPRDTLLTPSDIKNILQNGKSGILILDGYDEYPNEDKNSNNDIKHILNREMFQHFTTILTTRTQNLPSDITPKSDIVRLTGFNEAAQEAYIRKVIEKGKLQEAQSIKDRLQRNPILGDFCQVPLFFVMYVHLAHEQGDNLSFYTATSFFRFLVSCLHSHFMRKHPTMDRNKTQPYEKYHGILDKIAFDSLMENKNHATWTRDEICKKLGDDFYEYYIKVGILAEEEVFFIDNKPGISESEHIYTKINVRFFHKLFCEWYAAHFLSQHSKDSSGVELRKTLKCLDPFNLQYVYRFACGLNPESSGEIIKYLQSTPDGDMFVNLCILEQSGNVESIKEAVQELSLGKVQINSESSRLLQRSTLQIIDIASAMQIQINCFHLENCFNDVNLEKGCITLNSEVQICKLKFVKELKITEMGRELALQEVIDILDYSSSCGDIEAVTFDCCLLPYKLEDKYVFNRLRKTNINITWIPVGTWYRLRDLSHWEGIMVHVLQYPVTISALNA</sequence>
<evidence type="ECO:0000259" key="3">
    <source>
        <dbReference type="PROSITE" id="PS50837"/>
    </source>
</evidence>
<dbReference type="EMBL" id="MRZV01001623">
    <property type="protein sequence ID" value="PIK36752.1"/>
    <property type="molecule type" value="Genomic_DNA"/>
</dbReference>
<feature type="domain" description="NACHT" evidence="3">
    <location>
        <begin position="529"/>
        <end position="650"/>
    </location>
</feature>
<feature type="signal peptide" evidence="2">
    <location>
        <begin position="1"/>
        <end position="23"/>
    </location>
</feature>
<dbReference type="InterPro" id="IPR036179">
    <property type="entry name" value="Ig-like_dom_sf"/>
</dbReference>
<dbReference type="InterPro" id="IPR003599">
    <property type="entry name" value="Ig_sub"/>
</dbReference>
<keyword evidence="1" id="KW-1133">Transmembrane helix</keyword>
<accession>A0A2G8JLX8</accession>
<keyword evidence="2" id="KW-0732">Signal</keyword>
<dbReference type="Proteomes" id="UP000230750">
    <property type="component" value="Unassembled WGS sequence"/>
</dbReference>
<evidence type="ECO:0000256" key="2">
    <source>
        <dbReference type="SAM" id="SignalP"/>
    </source>
</evidence>
<evidence type="ECO:0000313" key="4">
    <source>
        <dbReference type="EMBL" id="PIK36752.1"/>
    </source>
</evidence>